<evidence type="ECO:0000313" key="2">
    <source>
        <dbReference type="EMBL" id="PWC01892.1"/>
    </source>
</evidence>
<keyword evidence="2" id="KW-0808">Transferase</keyword>
<dbReference type="InterPro" id="IPR003200">
    <property type="entry name" value="Nict_dMeBzImd_PRibTrfase"/>
</dbReference>
<comment type="caution">
    <text evidence="2">The sequence shown here is derived from an EMBL/GenBank/DDBJ whole genome shotgun (WGS) entry which is preliminary data.</text>
</comment>
<feature type="region of interest" description="Disordered" evidence="1">
    <location>
        <begin position="1"/>
        <end position="25"/>
    </location>
</feature>
<proteinExistence type="predicted"/>
<keyword evidence="2" id="KW-0328">Glycosyltransferase</keyword>
<dbReference type="PANTHER" id="PTHR43463">
    <property type="entry name" value="NICOTINATE-NUCLEOTIDE--DIMETHYLBENZIMIDAZOLE PHOSPHORIBOSYLTRANSFERASE"/>
    <property type="match status" value="1"/>
</dbReference>
<dbReference type="GO" id="GO:0008939">
    <property type="term" value="F:nicotinate-nucleotide-dimethylbenzimidazole phosphoribosyltransferase activity"/>
    <property type="evidence" value="ECO:0007669"/>
    <property type="project" value="InterPro"/>
</dbReference>
<dbReference type="AlphaFoldDB" id="A0A2U1T7C5"/>
<evidence type="ECO:0000256" key="1">
    <source>
        <dbReference type="SAM" id="MobiDB-lite"/>
    </source>
</evidence>
<dbReference type="KEGG" id="cyz:C3B44_03505"/>
<sequence>MRRGGVSSVSTPSPNAGLLVDDIAPPDHRSSDRLAAALASTPRGVSFGRLATIAAQVAGWQARTVPEAFHKPRVVVFAGDHGISERGISAYAPQASVEQADEIASGAGPVHTMARTAGASVRLVDVSLDHEAWGEERVSRSTPPIDVADAMDQDQFARSLAIGRRIADHEIDAGADLLIPGELGVGSTAVAAAVVGTLTATEPVAIVGPGSGVPDEIWKRKVSVIRDAMFRARGLRRDLSGLLTAISAPDFVAMTAFIAHAAARRTPVLLDGAAVTAAALVANRLAPGAADWFAAGQLSPKPAHVIALQELGLTPLVALDMSTGQATGSLAALPLIQAAIELASDEAQAAGVDN</sequence>
<dbReference type="InterPro" id="IPR036087">
    <property type="entry name" value="Nict_dMeBzImd_PRibTrfase_sf"/>
</dbReference>
<dbReference type="NCBIfam" id="NF000996">
    <property type="entry name" value="PRK00105.1"/>
    <property type="match status" value="1"/>
</dbReference>
<name>A0A2U1T7C5_9CORY</name>
<dbReference type="Gene3D" id="3.40.50.10210">
    <property type="match status" value="1"/>
</dbReference>
<dbReference type="OrthoDB" id="9781491at2"/>
<dbReference type="Proteomes" id="UP000244989">
    <property type="component" value="Unassembled WGS sequence"/>
</dbReference>
<dbReference type="PANTHER" id="PTHR43463:SF1">
    <property type="entry name" value="NICOTINATE-NUCLEOTIDE--DIMETHYLBENZIMIDAZOLE PHOSPHORIBOSYLTRANSFERASE"/>
    <property type="match status" value="1"/>
</dbReference>
<dbReference type="CDD" id="cd02439">
    <property type="entry name" value="DMB-PRT_CobT"/>
    <property type="match status" value="1"/>
</dbReference>
<dbReference type="SUPFAM" id="SSF52733">
    <property type="entry name" value="Nicotinate mononucleotide:5,6-dimethylbenzimidazole phosphoribosyltransferase (CobT)"/>
    <property type="match status" value="1"/>
</dbReference>
<dbReference type="EMBL" id="QEEZ01000007">
    <property type="protein sequence ID" value="PWC01892.1"/>
    <property type="molecule type" value="Genomic_DNA"/>
</dbReference>
<evidence type="ECO:0000313" key="3">
    <source>
        <dbReference type="Proteomes" id="UP000244989"/>
    </source>
</evidence>
<reference evidence="3" key="1">
    <citation type="submission" date="2018-04" db="EMBL/GenBank/DDBJ databases">
        <authorList>
            <person name="Liu S."/>
            <person name="Wang Z."/>
            <person name="Li J."/>
        </authorList>
    </citation>
    <scope>NUCLEOTIDE SEQUENCE [LARGE SCALE GENOMIC DNA]</scope>
    <source>
        <strain evidence="3">2189</strain>
    </source>
</reference>
<protein>
    <submittedName>
        <fullName evidence="2">Nicotinate-nucleotide--dimethylbenzimidazole phosphoribosyltransferase</fullName>
    </submittedName>
</protein>
<dbReference type="Pfam" id="PF02277">
    <property type="entry name" value="DBI_PRT"/>
    <property type="match status" value="1"/>
</dbReference>
<keyword evidence="3" id="KW-1185">Reference proteome</keyword>
<accession>A0A2U1T7C5</accession>
<organism evidence="2 3">
    <name type="scientific">Corynebacterium yudongzhengii</name>
    <dbReference type="NCBI Taxonomy" id="2080740"/>
    <lineage>
        <taxon>Bacteria</taxon>
        <taxon>Bacillati</taxon>
        <taxon>Actinomycetota</taxon>
        <taxon>Actinomycetes</taxon>
        <taxon>Mycobacteriales</taxon>
        <taxon>Corynebacteriaceae</taxon>
        <taxon>Corynebacterium</taxon>
    </lineage>
</organism>
<gene>
    <name evidence="2" type="ORF">DF222_04740</name>
</gene>